<dbReference type="EMBL" id="CP155573">
    <property type="protein sequence ID" value="XFO65380.1"/>
    <property type="molecule type" value="Genomic_DNA"/>
</dbReference>
<reference evidence="1" key="1">
    <citation type="submission" date="2024-05" db="EMBL/GenBank/DDBJ databases">
        <title>Isolation and characterization of Sporomusa carbonis sp. nov., a carboxydotrophic hydrogenogen in the genus of Sporomusa isolated from a charcoal burning pile.</title>
        <authorList>
            <person name="Boeer T."/>
            <person name="Rosenbaum F."/>
            <person name="Eysell L."/>
            <person name="Mueller V."/>
            <person name="Daniel R."/>
            <person name="Poehlein A."/>
        </authorList>
    </citation>
    <scope>NUCLEOTIDE SEQUENCE [LARGE SCALE GENOMIC DNA]</scope>
    <source>
        <strain evidence="1">DSM 10669</strain>
    </source>
</reference>
<accession>A0ABZ3II72</accession>
<evidence type="ECO:0000313" key="2">
    <source>
        <dbReference type="Proteomes" id="UP000216752"/>
    </source>
</evidence>
<gene>
    <name evidence="1" type="ORF">SPSIL_014900</name>
</gene>
<protein>
    <submittedName>
        <fullName evidence="1">Uncharacterized protein</fullName>
    </submittedName>
</protein>
<proteinExistence type="predicted"/>
<dbReference type="Proteomes" id="UP000216752">
    <property type="component" value="Chromosome"/>
</dbReference>
<dbReference type="RefSeq" id="WP_169717643.1">
    <property type="nucleotide sequence ID" value="NZ_CP155573.1"/>
</dbReference>
<sequence length="58" mass="6822">MSNSLEDHKECGRCNRKLKDAKSRERGFGRVCFKKHREEVAKAEFERNQQRLELEGVG</sequence>
<keyword evidence="2" id="KW-1185">Reference proteome</keyword>
<evidence type="ECO:0000313" key="1">
    <source>
        <dbReference type="EMBL" id="XFO65380.1"/>
    </source>
</evidence>
<dbReference type="InterPro" id="IPR046053">
    <property type="entry name" value="DUF6011"/>
</dbReference>
<organism evidence="1 2">
    <name type="scientific">Sporomusa silvacetica DSM 10669</name>
    <dbReference type="NCBI Taxonomy" id="1123289"/>
    <lineage>
        <taxon>Bacteria</taxon>
        <taxon>Bacillati</taxon>
        <taxon>Bacillota</taxon>
        <taxon>Negativicutes</taxon>
        <taxon>Selenomonadales</taxon>
        <taxon>Sporomusaceae</taxon>
        <taxon>Sporomusa</taxon>
    </lineage>
</organism>
<dbReference type="Pfam" id="PF19474">
    <property type="entry name" value="DUF6011"/>
    <property type="match status" value="1"/>
</dbReference>
<name>A0ABZ3II72_9FIRM</name>